<organism evidence="1 2">
    <name type="scientific">Pedobacter jejuensis</name>
    <dbReference type="NCBI Taxonomy" id="1268550"/>
    <lineage>
        <taxon>Bacteria</taxon>
        <taxon>Pseudomonadati</taxon>
        <taxon>Bacteroidota</taxon>
        <taxon>Sphingobacteriia</taxon>
        <taxon>Sphingobacteriales</taxon>
        <taxon>Sphingobacteriaceae</taxon>
        <taxon>Pedobacter</taxon>
    </lineage>
</organism>
<protein>
    <submittedName>
        <fullName evidence="1">Uncharacterized protein</fullName>
    </submittedName>
</protein>
<keyword evidence="2" id="KW-1185">Reference proteome</keyword>
<dbReference type="RefSeq" id="WP_123206101.1">
    <property type="nucleotide sequence ID" value="NZ_RBEE01000023.1"/>
</dbReference>
<accession>A0A3N0BT71</accession>
<dbReference type="AlphaFoldDB" id="A0A3N0BT71"/>
<sequence>MEVQVDIGFAQLVKLIKGMPQKQWLKLKKEVEEKSLAEQDREDYKDLLLNGPVFSTEQLESLENTRNAINEWRIK</sequence>
<proteinExistence type="predicted"/>
<evidence type="ECO:0000313" key="2">
    <source>
        <dbReference type="Proteomes" id="UP000274046"/>
    </source>
</evidence>
<comment type="caution">
    <text evidence="1">The sequence shown here is derived from an EMBL/GenBank/DDBJ whole genome shotgun (WGS) entry which is preliminary data.</text>
</comment>
<reference evidence="1 2" key="1">
    <citation type="submission" date="2018-10" db="EMBL/GenBank/DDBJ databases">
        <title>Genome sequencing of Pedobacter jejuensis TNB23.</title>
        <authorList>
            <person name="Cho Y.-J."/>
            <person name="Cho A."/>
            <person name="Kim O.-S."/>
        </authorList>
    </citation>
    <scope>NUCLEOTIDE SEQUENCE [LARGE SCALE GENOMIC DNA]</scope>
    <source>
        <strain evidence="1 2">TNB23</strain>
    </source>
</reference>
<dbReference type="EMBL" id="RBEE01000023">
    <property type="protein sequence ID" value="RNL52297.1"/>
    <property type="molecule type" value="Genomic_DNA"/>
</dbReference>
<dbReference type="Proteomes" id="UP000274046">
    <property type="component" value="Unassembled WGS sequence"/>
</dbReference>
<evidence type="ECO:0000313" key="1">
    <source>
        <dbReference type="EMBL" id="RNL52297.1"/>
    </source>
</evidence>
<dbReference type="OrthoDB" id="9801704at2"/>
<name>A0A3N0BT71_9SPHI</name>
<gene>
    <name evidence="1" type="ORF">D7004_12065</name>
</gene>